<accession>A0A8J7CGH0</accession>
<comment type="caution">
    <text evidence="2">The sequence shown here is derived from an EMBL/GenBank/DDBJ whole genome shotgun (WGS) entry which is preliminary data.</text>
</comment>
<organism evidence="2 3">
    <name type="scientific">Candidatus Sulfomarinibacter kjeldsenii</name>
    <dbReference type="NCBI Taxonomy" id="2885994"/>
    <lineage>
        <taxon>Bacteria</taxon>
        <taxon>Pseudomonadati</taxon>
        <taxon>Acidobacteriota</taxon>
        <taxon>Thermoanaerobaculia</taxon>
        <taxon>Thermoanaerobaculales</taxon>
        <taxon>Candidatus Sulfomarinibacteraceae</taxon>
        <taxon>Candidatus Sulfomarinibacter</taxon>
    </lineage>
</organism>
<dbReference type="EMBL" id="JACXWA010000092">
    <property type="protein sequence ID" value="MBD3870814.1"/>
    <property type="molecule type" value="Genomic_DNA"/>
</dbReference>
<feature type="compositionally biased region" description="Basic residues" evidence="1">
    <location>
        <begin position="1"/>
        <end position="13"/>
    </location>
</feature>
<feature type="compositionally biased region" description="Polar residues" evidence="1">
    <location>
        <begin position="24"/>
        <end position="33"/>
    </location>
</feature>
<protein>
    <submittedName>
        <fullName evidence="2">Uncharacterized protein</fullName>
    </submittedName>
</protein>
<proteinExistence type="predicted"/>
<feature type="compositionally biased region" description="Basic residues" evidence="1">
    <location>
        <begin position="51"/>
        <end position="66"/>
    </location>
</feature>
<evidence type="ECO:0000313" key="2">
    <source>
        <dbReference type="EMBL" id="MBD3870814.1"/>
    </source>
</evidence>
<evidence type="ECO:0000313" key="3">
    <source>
        <dbReference type="Proteomes" id="UP000598633"/>
    </source>
</evidence>
<reference evidence="2 3" key="1">
    <citation type="submission" date="2020-08" db="EMBL/GenBank/DDBJ databases">
        <title>Acidobacteriota in marine sediments use diverse sulfur dissimilation pathways.</title>
        <authorList>
            <person name="Wasmund K."/>
        </authorList>
    </citation>
    <scope>NUCLEOTIDE SEQUENCE [LARGE SCALE GENOMIC DNA]</scope>
    <source>
        <strain evidence="2">MAG AM3-A</strain>
    </source>
</reference>
<gene>
    <name evidence="2" type="ORF">IFJ97_05580</name>
</gene>
<evidence type="ECO:0000256" key="1">
    <source>
        <dbReference type="SAM" id="MobiDB-lite"/>
    </source>
</evidence>
<feature type="region of interest" description="Disordered" evidence="1">
    <location>
        <begin position="1"/>
        <end position="89"/>
    </location>
</feature>
<sequence>RRRRRGGRKHKKAKPAENADEPNDSGSSEQNGSEAEIEATAGTDDAGTKPATKKRRRRPRRSRKKAAPAEVPTEASAEEAPAGSDPFAY</sequence>
<dbReference type="Proteomes" id="UP000598633">
    <property type="component" value="Unassembled WGS sequence"/>
</dbReference>
<name>A0A8J7CGH0_9BACT</name>
<feature type="non-terminal residue" evidence="2">
    <location>
        <position position="1"/>
    </location>
</feature>
<dbReference type="AlphaFoldDB" id="A0A8J7CGH0"/>